<gene>
    <name evidence="1" type="ORF">ASU35_11830</name>
</gene>
<dbReference type="RefSeq" id="WP_058353016.1">
    <property type="nucleotide sequence ID" value="NZ_CABMMD010000162.1"/>
</dbReference>
<dbReference type="OrthoDB" id="9812605at2"/>
<dbReference type="EMBL" id="LNAM01000162">
    <property type="protein sequence ID" value="KSV58746.1"/>
    <property type="molecule type" value="Genomic_DNA"/>
</dbReference>
<name>A0A0V8QE51_9FIRM</name>
<evidence type="ECO:0000313" key="1">
    <source>
        <dbReference type="EMBL" id="KSV58746.1"/>
    </source>
</evidence>
<dbReference type="Proteomes" id="UP000054874">
    <property type="component" value="Unassembled WGS sequence"/>
</dbReference>
<organism evidence="1 2">
    <name type="scientific">Acetivibrio ethanolgignens</name>
    <dbReference type="NCBI Taxonomy" id="290052"/>
    <lineage>
        <taxon>Bacteria</taxon>
        <taxon>Bacillati</taxon>
        <taxon>Bacillota</taxon>
        <taxon>Clostridia</taxon>
        <taxon>Eubacteriales</taxon>
        <taxon>Oscillospiraceae</taxon>
        <taxon>Acetivibrio</taxon>
    </lineage>
</organism>
<reference evidence="1 2" key="1">
    <citation type="submission" date="2015-11" db="EMBL/GenBank/DDBJ databases">
        <title>Butyribacter intestini gen. nov., sp. nov., a butyric acid-producing bacterium of the family Lachnospiraceae isolated from the human faeces.</title>
        <authorList>
            <person name="Zou Y."/>
            <person name="Xue W."/>
            <person name="Luo G."/>
            <person name="Lv M."/>
        </authorList>
    </citation>
    <scope>NUCLEOTIDE SEQUENCE [LARGE SCALE GENOMIC DNA]</scope>
    <source>
        <strain evidence="1 2">ACET-33324</strain>
    </source>
</reference>
<sequence length="393" mass="45728">MDKDMLLMMKDKIVMSINFDLGKYEVVNERLLPFTLQGILRPPLEEKDTYSKYELTQIRIRDNKNKDAIIGWLANRVLPLSRDNAKKVYNLLRLEQRQDDYSKAKIAILCRAVSLQDNYWVKIENDKTTWDDVNLRTNKLNDVVAQVSLHGSSLSLTGSLTTPELTGQGAYAKAWKRENGELWLYKKGAKDATESRIEVMVSNILDKCNVPHIHYELGESTGGVEGTVTCCKCKCMTTEKLSILPAMDYNSYCIRHGLDFYEECKRIDADMFYKMCIVDYLIANRDRHGMNWGFYFNCDENEILHMHPLFDHNNAFDKDYMADENARYLVFDDMTLKEAAIEAMKHVDFHFTEEITRDDFITDRQFKFFVKRAKQLGIKLIEPVSTKVVESFK</sequence>
<evidence type="ECO:0000313" key="2">
    <source>
        <dbReference type="Proteomes" id="UP000054874"/>
    </source>
</evidence>
<proteinExistence type="predicted"/>
<dbReference type="STRING" id="290052.ASU35_11830"/>
<dbReference type="AlphaFoldDB" id="A0A0V8QE51"/>
<dbReference type="Gene3D" id="1.10.1070.20">
    <property type="match status" value="1"/>
</dbReference>
<evidence type="ECO:0008006" key="3">
    <source>
        <dbReference type="Google" id="ProtNLM"/>
    </source>
</evidence>
<keyword evidence="2" id="KW-1185">Reference proteome</keyword>
<protein>
    <recommendedName>
        <fullName evidence="3">HipA-like C-terminal domain-containing protein</fullName>
    </recommendedName>
</protein>
<accession>A0A0V8QE51</accession>
<comment type="caution">
    <text evidence="1">The sequence shown here is derived from an EMBL/GenBank/DDBJ whole genome shotgun (WGS) entry which is preliminary data.</text>
</comment>